<dbReference type="Proteomes" id="UP001214898">
    <property type="component" value="Chromosome"/>
</dbReference>
<dbReference type="AlphaFoldDB" id="A0A0D1JKY5"/>
<accession>A0A0D1JKY5</accession>
<comment type="similarity">
    <text evidence="1 2">Belongs to the metallophosphoesterase superfamily. YfcE family.</text>
</comment>
<dbReference type="NCBIfam" id="TIGR00040">
    <property type="entry name" value="yfcE"/>
    <property type="match status" value="1"/>
</dbReference>
<dbReference type="PATRIC" id="fig|1423.173.peg.312"/>
<feature type="domain" description="Calcineurin-like phosphoesterase" evidence="3">
    <location>
        <begin position="1"/>
        <end position="146"/>
    </location>
</feature>
<evidence type="ECO:0000256" key="2">
    <source>
        <dbReference type="RuleBase" id="RU362039"/>
    </source>
</evidence>
<evidence type="ECO:0000313" key="5">
    <source>
        <dbReference type="EMBL" id="WEY86361.1"/>
    </source>
</evidence>
<dbReference type="CDD" id="cd00841">
    <property type="entry name" value="MPP_YfcE"/>
    <property type="match status" value="1"/>
</dbReference>
<dbReference type="STRING" id="483913.AN935_14165"/>
<comment type="cofactor">
    <cofactor evidence="2">
        <name>a divalent metal cation</name>
        <dbReference type="ChEBI" id="CHEBI:60240"/>
    </cofactor>
</comment>
<organism evidence="4 6">
    <name type="scientific">Bacillus subtilis</name>
    <dbReference type="NCBI Taxonomy" id="1423"/>
    <lineage>
        <taxon>Bacteria</taxon>
        <taxon>Bacillati</taxon>
        <taxon>Bacillota</taxon>
        <taxon>Bacilli</taxon>
        <taxon>Bacillales</taxon>
        <taxon>Bacillaceae</taxon>
        <taxon>Bacillus</taxon>
    </lineage>
</organism>
<gene>
    <name evidence="5" type="primary">ysnB</name>
    <name evidence="5" type="ORF">P5633_09900</name>
    <name evidence="4" type="ORF">SC09_Contig17orf00372</name>
</gene>
<dbReference type="EC" id="3.1.4.-" evidence="2"/>
<evidence type="ECO:0000313" key="4">
    <source>
        <dbReference type="EMBL" id="KIU13189.1"/>
    </source>
</evidence>
<reference evidence="4 6" key="1">
    <citation type="submission" date="2014-12" db="EMBL/GenBank/DDBJ databases">
        <title>Comparative genome analysis of Bacillus coagulans HM-08, Clostridium butyricum HM-68, Bacillus subtilis HM-66 and Bacillus licheniformis BL-09.</title>
        <authorList>
            <person name="Zhang H."/>
        </authorList>
    </citation>
    <scope>NUCLEOTIDE SEQUENCE [LARGE SCALE GENOMIC DNA]</scope>
    <source>
        <strain evidence="4 6">HM-66</strain>
    </source>
</reference>
<dbReference type="GO" id="GO:0016787">
    <property type="term" value="F:hydrolase activity"/>
    <property type="evidence" value="ECO:0007669"/>
    <property type="project" value="UniProtKB-UniRule"/>
</dbReference>
<dbReference type="Pfam" id="PF12850">
    <property type="entry name" value="Metallophos_2"/>
    <property type="match status" value="1"/>
</dbReference>
<keyword evidence="2" id="KW-0479">Metal-binding</keyword>
<evidence type="ECO:0000259" key="3">
    <source>
        <dbReference type="Pfam" id="PF12850"/>
    </source>
</evidence>
<dbReference type="EMBL" id="CP120576">
    <property type="protein sequence ID" value="WEY86361.1"/>
    <property type="molecule type" value="Genomic_DNA"/>
</dbReference>
<dbReference type="EMBL" id="JXBC01000001">
    <property type="protein sequence ID" value="KIU13189.1"/>
    <property type="molecule type" value="Genomic_DNA"/>
</dbReference>
<dbReference type="GO" id="GO:0046872">
    <property type="term" value="F:metal ion binding"/>
    <property type="evidence" value="ECO:0007669"/>
    <property type="project" value="UniProtKB-KW"/>
</dbReference>
<dbReference type="SUPFAM" id="SSF56300">
    <property type="entry name" value="Metallo-dependent phosphatases"/>
    <property type="match status" value="1"/>
</dbReference>
<dbReference type="Proteomes" id="UP000032247">
    <property type="component" value="Unassembled WGS sequence"/>
</dbReference>
<evidence type="ECO:0000256" key="1">
    <source>
        <dbReference type="ARBA" id="ARBA00008950"/>
    </source>
</evidence>
<dbReference type="InterPro" id="IPR029052">
    <property type="entry name" value="Metallo-depent_PP-like"/>
</dbReference>
<dbReference type="InterPro" id="IPR000979">
    <property type="entry name" value="Phosphodiesterase_MJ0936/Vps29"/>
</dbReference>
<proteinExistence type="inferred from homology"/>
<reference evidence="5" key="2">
    <citation type="submission" date="2023-03" db="EMBL/GenBank/DDBJ databases">
        <title>Complete genome sequences of 52 Bacillus and Priestia strains isolated from West-African fermentations and 26 reference strains from the DSMZ collection.</title>
        <authorList>
            <person name="Wiedenbein E.S."/>
            <person name="Canoy T.S."/>
            <person name="Hui Y."/>
            <person name="Parkouda C."/>
            <person name="Dawende C."/>
            <person name="Ametefe E."/>
            <person name="Jespersen L."/>
            <person name="Nielsen D.S."/>
        </authorList>
    </citation>
    <scope>NUCLEOTIDE SEQUENCE</scope>
    <source>
        <strain evidence="5">PRO56</strain>
    </source>
</reference>
<dbReference type="InterPro" id="IPR024654">
    <property type="entry name" value="Calcineurin-like_PHP_lpxH"/>
</dbReference>
<evidence type="ECO:0000313" key="6">
    <source>
        <dbReference type="Proteomes" id="UP000032247"/>
    </source>
</evidence>
<protein>
    <recommendedName>
        <fullName evidence="2">Phosphoesterase</fullName>
        <ecNumber evidence="2">3.1.4.-</ecNumber>
    </recommendedName>
</protein>
<name>A0A0D1JKY5_BACIU</name>
<dbReference type="InterPro" id="IPR041802">
    <property type="entry name" value="MPP_YfcE"/>
</dbReference>
<dbReference type="Gene3D" id="3.60.21.10">
    <property type="match status" value="1"/>
</dbReference>
<sequence>MNVLIISDSHGLEEELQTIAKRHEAEVDLMIHCGDSELETRHPALEPYAVVKGNCDFAGDFKDELLLNADSRKILVTHGHLHGIKETLLNVYYRAEELGADIICFGHSHIAGSEVLREKLMINPGSIRLPRVRRTESYAILTLENDAATVRFYDQAGNEIEDLQNRVTL</sequence>
<dbReference type="PANTHER" id="PTHR11124">
    <property type="entry name" value="VACUOLAR SORTING PROTEIN VPS29"/>
    <property type="match status" value="1"/>
</dbReference>